<dbReference type="SMART" id="SM00355">
    <property type="entry name" value="ZnF_C2H2"/>
    <property type="match status" value="2"/>
</dbReference>
<dbReference type="FunFam" id="3.30.160.60:FF:001102">
    <property type="entry name" value="Transcription factor IIIA"/>
    <property type="match status" value="1"/>
</dbReference>
<evidence type="ECO:0000259" key="12">
    <source>
        <dbReference type="PROSITE" id="PS50157"/>
    </source>
</evidence>
<evidence type="ECO:0000256" key="7">
    <source>
        <dbReference type="ARBA" id="ARBA00023163"/>
    </source>
</evidence>
<reference evidence="13 14" key="1">
    <citation type="journal article" date="2011" name="Cell">
        <title>Insight into structure and assembly of the nuclear pore complex by utilizing the genome of a eukaryotic thermophile.</title>
        <authorList>
            <person name="Amlacher S."/>
            <person name="Sarges P."/>
            <person name="Flemming D."/>
            <person name="van Noort V."/>
            <person name="Kunze R."/>
            <person name="Devos D.P."/>
            <person name="Arumugam M."/>
            <person name="Bork P."/>
            <person name="Hurt E."/>
        </authorList>
    </citation>
    <scope>NUCLEOTIDE SEQUENCE [LARGE SCALE GENOMIC DNA]</scope>
    <source>
        <strain evidence="14">DSM 1495 / CBS 144.50 / IMI 039719</strain>
    </source>
</reference>
<comment type="subcellular location">
    <subcellularLocation>
        <location evidence="1">Nucleus</location>
    </subcellularLocation>
</comment>
<dbReference type="HOGENOM" id="CLU_036835_0_0_1"/>
<dbReference type="GO" id="GO:0000978">
    <property type="term" value="F:RNA polymerase II cis-regulatory region sequence-specific DNA binding"/>
    <property type="evidence" value="ECO:0007669"/>
    <property type="project" value="TreeGrafter"/>
</dbReference>
<keyword evidence="6" id="KW-0805">Transcription regulation</keyword>
<evidence type="ECO:0000313" key="14">
    <source>
        <dbReference type="Proteomes" id="UP000008066"/>
    </source>
</evidence>
<dbReference type="PANTHER" id="PTHR23233">
    <property type="entry name" value="SAL-LIKE PROTEIN"/>
    <property type="match status" value="1"/>
</dbReference>
<dbReference type="STRING" id="759272.G0RZM6"/>
<dbReference type="FunFam" id="3.30.160.60:FF:000793">
    <property type="entry name" value="C2H2 finger domain protein FlbC"/>
    <property type="match status" value="1"/>
</dbReference>
<dbReference type="GO" id="GO:0005634">
    <property type="term" value="C:nucleus"/>
    <property type="evidence" value="ECO:0007669"/>
    <property type="project" value="UniProtKB-SubCell"/>
</dbReference>
<keyword evidence="4 10" id="KW-0863">Zinc-finger</keyword>
<evidence type="ECO:0000256" key="4">
    <source>
        <dbReference type="ARBA" id="ARBA00022771"/>
    </source>
</evidence>
<sequence length="424" mass="46101">MTTMTIDHSQPRFGPLNFDLPYSGPHFTDPWASSTTGSGHQAGSQHHNLYVNNQNSTGLPHLNLSAIPKHPQDTPQQSPHHPPQHHGSRANSTASMAPYSPLSVAAPPAGSPPMHGVYRHHSLVPMSQDLLSLNRLQHPTTSAGYETPAYATAPSPVSPTYTTSSAYDHMSYGPAQIRGSFSLGPEDTARRYSQQSVASSLMDLHSPSGDGTGRGPRISLSDYDRRNLQPDDRRSFQEALGASQGMLSMSHDNTPRNIYDIRHRHRGSTDSYGFPSAHSATSSISSTGFSTYYGGSVDGSISDYSATGSDFEPLAVRTLPRPSGLMSSQPPAPQSMMGSFSSKVSSSTQKKHKCRVCDKRFTRPSSLQTHMYSHTGEKPFKCEVEGCGRQFSVVSNLRRHKKVHRNQAQAETPSETGSEDHQSE</sequence>
<feature type="compositionally biased region" description="Basic and acidic residues" evidence="11">
    <location>
        <begin position="222"/>
        <end position="231"/>
    </location>
</feature>
<keyword evidence="14" id="KW-1185">Reference proteome</keyword>
<feature type="region of interest" description="Disordered" evidence="11">
    <location>
        <begin position="31"/>
        <end position="117"/>
    </location>
</feature>
<keyword evidence="3" id="KW-0677">Repeat</keyword>
<dbReference type="GO" id="GO:0008270">
    <property type="term" value="F:zinc ion binding"/>
    <property type="evidence" value="ECO:0007669"/>
    <property type="project" value="UniProtKB-KW"/>
</dbReference>
<dbReference type="PANTHER" id="PTHR23233:SF84">
    <property type="entry name" value="FI23031P1"/>
    <property type="match status" value="1"/>
</dbReference>
<dbReference type="RefSeq" id="XP_006690896.1">
    <property type="nucleotide sequence ID" value="XM_006690833.1"/>
</dbReference>
<keyword evidence="7" id="KW-0804">Transcription</keyword>
<evidence type="ECO:0000256" key="10">
    <source>
        <dbReference type="PROSITE-ProRule" id="PRU00042"/>
    </source>
</evidence>
<gene>
    <name evidence="13" type="ORF">CTHT_0003500</name>
</gene>
<dbReference type="GeneID" id="18254388"/>
<evidence type="ECO:0000256" key="5">
    <source>
        <dbReference type="ARBA" id="ARBA00022833"/>
    </source>
</evidence>
<feature type="compositionally biased region" description="Polar residues" evidence="11">
    <location>
        <begin position="31"/>
        <end position="58"/>
    </location>
</feature>
<keyword evidence="2" id="KW-0479">Metal-binding</keyword>
<dbReference type="GO" id="GO:0000981">
    <property type="term" value="F:DNA-binding transcription factor activity, RNA polymerase II-specific"/>
    <property type="evidence" value="ECO:0007669"/>
    <property type="project" value="TreeGrafter"/>
</dbReference>
<evidence type="ECO:0000256" key="1">
    <source>
        <dbReference type="ARBA" id="ARBA00004123"/>
    </source>
</evidence>
<dbReference type="EMBL" id="GL988032">
    <property type="protein sequence ID" value="EGS23654.1"/>
    <property type="molecule type" value="Genomic_DNA"/>
</dbReference>
<feature type="domain" description="C2H2-type" evidence="12">
    <location>
        <begin position="352"/>
        <end position="379"/>
    </location>
</feature>
<dbReference type="PROSITE" id="PS50157">
    <property type="entry name" value="ZINC_FINGER_C2H2_2"/>
    <property type="match status" value="2"/>
</dbReference>
<dbReference type="OrthoDB" id="6077919at2759"/>
<dbReference type="InterPro" id="IPR051565">
    <property type="entry name" value="Sal_C2H2-zinc-finger"/>
</dbReference>
<dbReference type="Gene3D" id="3.30.160.60">
    <property type="entry name" value="Classic Zinc Finger"/>
    <property type="match status" value="2"/>
</dbReference>
<feature type="region of interest" description="Disordered" evidence="11">
    <location>
        <begin position="398"/>
        <end position="424"/>
    </location>
</feature>
<proteinExistence type="inferred from homology"/>
<keyword evidence="5" id="KW-0862">Zinc</keyword>
<evidence type="ECO:0000256" key="2">
    <source>
        <dbReference type="ARBA" id="ARBA00022723"/>
    </source>
</evidence>
<evidence type="ECO:0000256" key="3">
    <source>
        <dbReference type="ARBA" id="ARBA00022737"/>
    </source>
</evidence>
<accession>G0RZM6</accession>
<evidence type="ECO:0000256" key="6">
    <source>
        <dbReference type="ARBA" id="ARBA00023015"/>
    </source>
</evidence>
<dbReference type="InterPro" id="IPR013087">
    <property type="entry name" value="Znf_C2H2_type"/>
</dbReference>
<evidence type="ECO:0000256" key="11">
    <source>
        <dbReference type="SAM" id="MobiDB-lite"/>
    </source>
</evidence>
<feature type="region of interest" description="Disordered" evidence="11">
    <location>
        <begin position="322"/>
        <end position="345"/>
    </location>
</feature>
<protein>
    <recommendedName>
        <fullName evidence="12">C2H2-type domain-containing protein</fullName>
    </recommendedName>
</protein>
<keyword evidence="8" id="KW-0539">Nucleus</keyword>
<feature type="domain" description="C2H2-type" evidence="12">
    <location>
        <begin position="380"/>
        <end position="409"/>
    </location>
</feature>
<dbReference type="InterPro" id="IPR036236">
    <property type="entry name" value="Znf_C2H2_sf"/>
</dbReference>
<dbReference type="OMA" id="PMRSTFA"/>
<feature type="compositionally biased region" description="Polar residues" evidence="11">
    <location>
        <begin position="406"/>
        <end position="416"/>
    </location>
</feature>
<evidence type="ECO:0000256" key="9">
    <source>
        <dbReference type="ARBA" id="ARBA00038474"/>
    </source>
</evidence>
<dbReference type="Pfam" id="PF00096">
    <property type="entry name" value="zf-C2H2"/>
    <property type="match status" value="2"/>
</dbReference>
<dbReference type="Proteomes" id="UP000008066">
    <property type="component" value="Unassembled WGS sequence"/>
</dbReference>
<feature type="region of interest" description="Disordered" evidence="11">
    <location>
        <begin position="182"/>
        <end position="231"/>
    </location>
</feature>
<organism evidence="14">
    <name type="scientific">Chaetomium thermophilum (strain DSM 1495 / CBS 144.50 / IMI 039719)</name>
    <name type="common">Thermochaetoides thermophila</name>
    <dbReference type="NCBI Taxonomy" id="759272"/>
    <lineage>
        <taxon>Eukaryota</taxon>
        <taxon>Fungi</taxon>
        <taxon>Dikarya</taxon>
        <taxon>Ascomycota</taxon>
        <taxon>Pezizomycotina</taxon>
        <taxon>Sordariomycetes</taxon>
        <taxon>Sordariomycetidae</taxon>
        <taxon>Sordariales</taxon>
        <taxon>Chaetomiaceae</taxon>
        <taxon>Thermochaetoides</taxon>
    </lineage>
</organism>
<dbReference type="AlphaFoldDB" id="G0RZM6"/>
<evidence type="ECO:0000313" key="13">
    <source>
        <dbReference type="EMBL" id="EGS23654.1"/>
    </source>
</evidence>
<dbReference type="PROSITE" id="PS00028">
    <property type="entry name" value="ZINC_FINGER_C2H2_1"/>
    <property type="match status" value="2"/>
</dbReference>
<dbReference type="SUPFAM" id="SSF57667">
    <property type="entry name" value="beta-beta-alpha zinc fingers"/>
    <property type="match status" value="1"/>
</dbReference>
<comment type="similarity">
    <text evidence="9">Belongs to the sal C2H2-type zinc-finger protein family.</text>
</comment>
<dbReference type="eggNOG" id="KOG1721">
    <property type="taxonomic scope" value="Eukaryota"/>
</dbReference>
<evidence type="ECO:0000256" key="8">
    <source>
        <dbReference type="ARBA" id="ARBA00023242"/>
    </source>
</evidence>
<dbReference type="KEGG" id="cthr:CTHT_0003500"/>
<name>G0RZM6_CHATD</name>